<protein>
    <submittedName>
        <fullName evidence="2">Uncharacterized protein</fullName>
    </submittedName>
</protein>
<keyword evidence="3" id="KW-1185">Reference proteome</keyword>
<dbReference type="AlphaFoldDB" id="A0A1Z4V4Q5"/>
<name>A0A1Z4V4Q5_9CYAN</name>
<gene>
    <name evidence="2" type="ORF">NIES806_27290</name>
</gene>
<feature type="transmembrane region" description="Helical" evidence="1">
    <location>
        <begin position="124"/>
        <end position="145"/>
    </location>
</feature>
<dbReference type="KEGG" id="dcm:NIES806_27290"/>
<proteinExistence type="predicted"/>
<accession>A0A1Z4V4Q5</accession>
<keyword evidence="1" id="KW-0812">Transmembrane</keyword>
<dbReference type="EMBL" id="AP018316">
    <property type="protein sequence ID" value="BAZ86516.1"/>
    <property type="molecule type" value="Genomic_DNA"/>
</dbReference>
<dbReference type="RefSeq" id="WP_096668041.1">
    <property type="nucleotide sequence ID" value="NZ_AP018316.1"/>
</dbReference>
<reference evidence="2 3" key="1">
    <citation type="submission" date="2017-06" db="EMBL/GenBank/DDBJ databases">
        <title>Genome sequencing of cyanobaciteial culture collection at National Institute for Environmental Studies (NIES).</title>
        <authorList>
            <person name="Hirose Y."/>
            <person name="Shimura Y."/>
            <person name="Fujisawa T."/>
            <person name="Nakamura Y."/>
            <person name="Kawachi M."/>
        </authorList>
    </citation>
    <scope>NUCLEOTIDE SEQUENCE [LARGE SCALE GENOMIC DNA]</scope>
    <source>
        <strain evidence="2 3">NIES-806</strain>
    </source>
</reference>
<keyword evidence="1" id="KW-1133">Transmembrane helix</keyword>
<evidence type="ECO:0000313" key="2">
    <source>
        <dbReference type="EMBL" id="BAZ86516.1"/>
    </source>
</evidence>
<keyword evidence="1" id="KW-0472">Membrane</keyword>
<sequence length="197" mass="23450">MSNNSDYNVYFKLSDGVVIKKLLNVKFTPDEYILNKKIKLDDSDDFFIILDINDSYETVLKSKTNYYKDNLGGWDYEEYYQAYHRDYQRIFVKDITVELDFLNHKKEMEKLLKNLEFEKNVDKICLISLVMFISSFILILFLAPFSRSINFLHFIIFLFLCLSAIIWVSMSIYGLCSPNYNTKKFKPTKLVETNYTQ</sequence>
<dbReference type="Proteomes" id="UP000218702">
    <property type="component" value="Chromosome"/>
</dbReference>
<evidence type="ECO:0000313" key="3">
    <source>
        <dbReference type="Proteomes" id="UP000218702"/>
    </source>
</evidence>
<organism evidence="2 3">
    <name type="scientific">Dolichospermum compactum NIES-806</name>
    <dbReference type="NCBI Taxonomy" id="1973481"/>
    <lineage>
        <taxon>Bacteria</taxon>
        <taxon>Bacillati</taxon>
        <taxon>Cyanobacteriota</taxon>
        <taxon>Cyanophyceae</taxon>
        <taxon>Nostocales</taxon>
        <taxon>Aphanizomenonaceae</taxon>
        <taxon>Dolichospermum</taxon>
        <taxon>Dolichospermum compactum</taxon>
    </lineage>
</organism>
<evidence type="ECO:0000256" key="1">
    <source>
        <dbReference type="SAM" id="Phobius"/>
    </source>
</evidence>
<feature type="transmembrane region" description="Helical" evidence="1">
    <location>
        <begin position="151"/>
        <end position="176"/>
    </location>
</feature>